<dbReference type="GO" id="GO:0005886">
    <property type="term" value="C:plasma membrane"/>
    <property type="evidence" value="ECO:0007669"/>
    <property type="project" value="UniProtKB-SubCell"/>
</dbReference>
<dbReference type="SMART" id="SM00173">
    <property type="entry name" value="RAS"/>
    <property type="match status" value="1"/>
</dbReference>
<reference evidence="10" key="1">
    <citation type="submission" date="2015-04" db="EMBL/GenBank/DDBJ databases">
        <title>The genome sequence of the plant pathogenic Rhizarian Plasmodiophora brassicae reveals insights in its biotrophic life cycle and the origin of chitin synthesis.</title>
        <authorList>
            <person name="Schwelm A."/>
            <person name="Fogelqvist J."/>
            <person name="Knaust A."/>
            <person name="Julke S."/>
            <person name="Lilja T."/>
            <person name="Dhandapani V."/>
            <person name="Bonilla-Rosso G."/>
            <person name="Karlsson M."/>
            <person name="Shevchenko A."/>
            <person name="Choi S.R."/>
            <person name="Kim H.G."/>
            <person name="Park J.Y."/>
            <person name="Lim Y.P."/>
            <person name="Ludwig-Muller J."/>
            <person name="Dixelius C."/>
        </authorList>
    </citation>
    <scope>NUCLEOTIDE SEQUENCE</scope>
    <source>
        <tissue evidence="10">Potato root galls</tissue>
    </source>
</reference>
<keyword evidence="6" id="KW-0342">GTP-binding</keyword>
<keyword evidence="8" id="KW-0449">Lipoprotein</keyword>
<keyword evidence="7" id="KW-0472">Membrane</keyword>
<evidence type="ECO:0000256" key="3">
    <source>
        <dbReference type="ARBA" id="ARBA00022475"/>
    </source>
</evidence>
<keyword evidence="3" id="KW-1003">Cell membrane</keyword>
<evidence type="ECO:0000313" key="10">
    <source>
        <dbReference type="EMBL" id="CRZ10999.1"/>
    </source>
</evidence>
<dbReference type="SUPFAM" id="SSF52540">
    <property type="entry name" value="P-loop containing nucleoside triphosphate hydrolases"/>
    <property type="match status" value="1"/>
</dbReference>
<proteinExistence type="inferred from homology"/>
<evidence type="ECO:0000256" key="7">
    <source>
        <dbReference type="ARBA" id="ARBA00023136"/>
    </source>
</evidence>
<dbReference type="FunFam" id="3.40.50.300:FF:000983">
    <property type="entry name" value="Rho family GTPase"/>
    <property type="match status" value="1"/>
</dbReference>
<dbReference type="PROSITE" id="PS51421">
    <property type="entry name" value="RAS"/>
    <property type="match status" value="1"/>
</dbReference>
<dbReference type="PROSITE" id="PS51420">
    <property type="entry name" value="RHO"/>
    <property type="match status" value="1"/>
</dbReference>
<organism evidence="10">
    <name type="scientific">Spongospora subterranea</name>
    <dbReference type="NCBI Taxonomy" id="70186"/>
    <lineage>
        <taxon>Eukaryota</taxon>
        <taxon>Sar</taxon>
        <taxon>Rhizaria</taxon>
        <taxon>Endomyxa</taxon>
        <taxon>Phytomyxea</taxon>
        <taxon>Plasmodiophorida</taxon>
        <taxon>Plasmodiophoridae</taxon>
        <taxon>Spongospora</taxon>
    </lineage>
</organism>
<dbReference type="Gene3D" id="3.40.50.300">
    <property type="entry name" value="P-loop containing nucleotide triphosphate hydrolases"/>
    <property type="match status" value="1"/>
</dbReference>
<dbReference type="GO" id="GO:0005525">
    <property type="term" value="F:GTP binding"/>
    <property type="evidence" value="ECO:0007669"/>
    <property type="project" value="UniProtKB-KW"/>
</dbReference>
<dbReference type="SMART" id="SM00174">
    <property type="entry name" value="RHO"/>
    <property type="match status" value="1"/>
</dbReference>
<sequence>LTAAPGRWQTHSGRKRSMTKREFELNLSDDAKSVKVVLVGDGAVGKTSMLTRYSSNAFCPDHIPTIFENCWLDRVVDGRKIELALWDNAGQEEFDKIRLLSYQNTDVFLVVFAINSPTSLDHVKSEWMPEITEYCQGVPVMLIGSKTDLRGVPGVRASSFDDGRMLAQEIGAAAYMECSAKTSDGCAAVFDQAIREALVGQDRRQKKTLTHRNHAKTANSQQCCTVL</sequence>
<dbReference type="InterPro" id="IPR001806">
    <property type="entry name" value="Small_GTPase"/>
</dbReference>
<comment type="similarity">
    <text evidence="2">Belongs to the small GTPase superfamily. Rho family.</text>
</comment>
<dbReference type="NCBIfam" id="TIGR00231">
    <property type="entry name" value="small_GTP"/>
    <property type="match status" value="1"/>
</dbReference>
<dbReference type="EMBL" id="HACM01010557">
    <property type="protein sequence ID" value="CRZ10999.1"/>
    <property type="molecule type" value="Transcribed_RNA"/>
</dbReference>
<keyword evidence="9" id="KW-0636">Prenylation</keyword>
<evidence type="ECO:0000256" key="5">
    <source>
        <dbReference type="ARBA" id="ARBA00022741"/>
    </source>
</evidence>
<keyword evidence="5" id="KW-0547">Nucleotide-binding</keyword>
<dbReference type="CDD" id="cd00157">
    <property type="entry name" value="Rho"/>
    <property type="match status" value="1"/>
</dbReference>
<feature type="non-terminal residue" evidence="10">
    <location>
        <position position="1"/>
    </location>
</feature>
<keyword evidence="4" id="KW-0488">Methylation</keyword>
<evidence type="ECO:0000256" key="8">
    <source>
        <dbReference type="ARBA" id="ARBA00023288"/>
    </source>
</evidence>
<dbReference type="PROSITE" id="PS51419">
    <property type="entry name" value="RAB"/>
    <property type="match status" value="1"/>
</dbReference>
<dbReference type="GO" id="GO:0007264">
    <property type="term" value="P:small GTPase-mediated signal transduction"/>
    <property type="evidence" value="ECO:0007669"/>
    <property type="project" value="InterPro"/>
</dbReference>
<name>A0A0H5RQL4_9EUKA</name>
<dbReference type="GO" id="GO:0003924">
    <property type="term" value="F:GTPase activity"/>
    <property type="evidence" value="ECO:0007669"/>
    <property type="project" value="InterPro"/>
</dbReference>
<dbReference type="InterPro" id="IPR003578">
    <property type="entry name" value="Small_GTPase_Rho"/>
</dbReference>
<dbReference type="Pfam" id="PF00071">
    <property type="entry name" value="Ras"/>
    <property type="match status" value="1"/>
</dbReference>
<dbReference type="InterPro" id="IPR027417">
    <property type="entry name" value="P-loop_NTPase"/>
</dbReference>
<dbReference type="PRINTS" id="PR00449">
    <property type="entry name" value="RASTRNSFRMNG"/>
</dbReference>
<accession>A0A0H5RQL4</accession>
<evidence type="ECO:0000256" key="1">
    <source>
        <dbReference type="ARBA" id="ARBA00004342"/>
    </source>
</evidence>
<dbReference type="AlphaFoldDB" id="A0A0H5RQL4"/>
<dbReference type="SMART" id="SM00175">
    <property type="entry name" value="RAB"/>
    <property type="match status" value="1"/>
</dbReference>
<evidence type="ECO:0000256" key="2">
    <source>
        <dbReference type="ARBA" id="ARBA00010142"/>
    </source>
</evidence>
<dbReference type="PANTHER" id="PTHR24072">
    <property type="entry name" value="RHO FAMILY GTPASE"/>
    <property type="match status" value="1"/>
</dbReference>
<comment type="subcellular location">
    <subcellularLocation>
        <location evidence="1">Cell membrane</location>
        <topology evidence="1">Lipid-anchor</topology>
        <orientation evidence="1">Cytoplasmic side</orientation>
    </subcellularLocation>
</comment>
<evidence type="ECO:0000256" key="6">
    <source>
        <dbReference type="ARBA" id="ARBA00023134"/>
    </source>
</evidence>
<evidence type="ECO:0000256" key="9">
    <source>
        <dbReference type="ARBA" id="ARBA00023289"/>
    </source>
</evidence>
<evidence type="ECO:0000256" key="4">
    <source>
        <dbReference type="ARBA" id="ARBA00022481"/>
    </source>
</evidence>
<dbReference type="InterPro" id="IPR005225">
    <property type="entry name" value="Small_GTP-bd"/>
</dbReference>
<protein>
    <submittedName>
        <fullName evidence="10">Uncharacterized protein</fullName>
    </submittedName>
</protein>